<dbReference type="AlphaFoldDB" id="A0A250IP03"/>
<name>A0A250IP03_9BACT</name>
<sequence>MSVMVVSLLGIVAFGGAFLLLGGEWWSSSRGTLKDDKPKHPPKK</sequence>
<organism evidence="1 2">
    <name type="scientific">Melittangium boletus DSM 14713</name>
    <dbReference type="NCBI Taxonomy" id="1294270"/>
    <lineage>
        <taxon>Bacteria</taxon>
        <taxon>Pseudomonadati</taxon>
        <taxon>Myxococcota</taxon>
        <taxon>Myxococcia</taxon>
        <taxon>Myxococcales</taxon>
        <taxon>Cystobacterineae</taxon>
        <taxon>Archangiaceae</taxon>
        <taxon>Melittangium</taxon>
    </lineage>
</organism>
<proteinExistence type="predicted"/>
<gene>
    <name evidence="1" type="ORF">MEBOL_006459</name>
</gene>
<reference evidence="1 2" key="1">
    <citation type="submission" date="2017-06" db="EMBL/GenBank/DDBJ databases">
        <authorList>
            <person name="Kim H.J."/>
            <person name="Triplett B.A."/>
        </authorList>
    </citation>
    <scope>NUCLEOTIDE SEQUENCE [LARGE SCALE GENOMIC DNA]</scope>
    <source>
        <strain evidence="1 2">DSM 14713</strain>
    </source>
</reference>
<dbReference type="EMBL" id="CP022163">
    <property type="protein sequence ID" value="ATB32970.1"/>
    <property type="molecule type" value="Genomic_DNA"/>
</dbReference>
<accession>A0A250IP03</accession>
<keyword evidence="2" id="KW-1185">Reference proteome</keyword>
<dbReference type="Proteomes" id="UP000217289">
    <property type="component" value="Chromosome"/>
</dbReference>
<dbReference type="RefSeq" id="WP_281256605.1">
    <property type="nucleotide sequence ID" value="NZ_CP022163.1"/>
</dbReference>
<evidence type="ECO:0000313" key="1">
    <source>
        <dbReference type="EMBL" id="ATB32970.1"/>
    </source>
</evidence>
<protein>
    <submittedName>
        <fullName evidence="1">Uncharacterized protein</fullName>
    </submittedName>
</protein>
<evidence type="ECO:0000313" key="2">
    <source>
        <dbReference type="Proteomes" id="UP000217289"/>
    </source>
</evidence>
<dbReference type="KEGG" id="mbd:MEBOL_006459"/>